<organism evidence="6 7">
    <name type="scientific">Angustibacter luteus</name>
    <dbReference type="NCBI Taxonomy" id="658456"/>
    <lineage>
        <taxon>Bacteria</taxon>
        <taxon>Bacillati</taxon>
        <taxon>Actinomycetota</taxon>
        <taxon>Actinomycetes</taxon>
        <taxon>Kineosporiales</taxon>
        <taxon>Kineosporiaceae</taxon>
    </lineage>
</organism>
<feature type="transmembrane region" description="Helical" evidence="5">
    <location>
        <begin position="67"/>
        <end position="89"/>
    </location>
</feature>
<dbReference type="PANTHER" id="PTHR43427">
    <property type="entry name" value="CHLORIDE CHANNEL PROTEIN CLC-E"/>
    <property type="match status" value="1"/>
</dbReference>
<evidence type="ECO:0000313" key="7">
    <source>
        <dbReference type="Proteomes" id="UP001596189"/>
    </source>
</evidence>
<dbReference type="Gene3D" id="1.10.3080.10">
    <property type="entry name" value="Clc chloride channel"/>
    <property type="match status" value="1"/>
</dbReference>
<name>A0ABW1JBX7_9ACTN</name>
<feature type="transmembrane region" description="Helical" evidence="5">
    <location>
        <begin position="241"/>
        <end position="261"/>
    </location>
</feature>
<feature type="transmembrane region" description="Helical" evidence="5">
    <location>
        <begin position="189"/>
        <end position="211"/>
    </location>
</feature>
<evidence type="ECO:0000256" key="1">
    <source>
        <dbReference type="ARBA" id="ARBA00004141"/>
    </source>
</evidence>
<dbReference type="PRINTS" id="PR00762">
    <property type="entry name" value="CLCHANNEL"/>
</dbReference>
<keyword evidence="3 5" id="KW-1133">Transmembrane helix</keyword>
<dbReference type="InterPro" id="IPR014743">
    <property type="entry name" value="Cl-channel_core"/>
</dbReference>
<dbReference type="CDD" id="cd00400">
    <property type="entry name" value="Voltage_gated_ClC"/>
    <property type="match status" value="1"/>
</dbReference>
<sequence>MEPEGTPSGPAPATAPSGGAYLKLVGLAALIGLPAAGLAAVFLAVVHWLEDLLWVDLPNHLGASEPPWYLVVGLPVVGAALVAAARVLLPGDGGHEPINGLDATPTPLSHLPGVALAALGSLAFGAVLGPEAPLIALGSVVGVAMIRLVKVKGPGGATLTVAGSFSAISALFGGPLPAGILLVEASVGLGAAAIPLLLPGLVAAAVGYLLFVGLGSWGGIDAATLKVSGLPAYEGTHLKDLVLAIAVGIVVAILCTLIRFGAHHLQRLRHTGLGVPGLLVLGGLAVGLIALATRALGADSQDLLFSGQASLPALVSQTSTEIVLVLLVGKSVAYAVCLGCGFRGGPVFPAIFIGVAVASAAGLPLDVSPTLAVAVGAAAGMAAMTRLLFASLLISALLVGTNGLDTVPAAVLACAAAWIVIHAMDQTPLGLPPVAHAQRAS</sequence>
<gene>
    <name evidence="6" type="ORF">ACFQDO_06560</name>
</gene>
<evidence type="ECO:0000256" key="5">
    <source>
        <dbReference type="SAM" id="Phobius"/>
    </source>
</evidence>
<feature type="transmembrane region" description="Helical" evidence="5">
    <location>
        <begin position="273"/>
        <end position="296"/>
    </location>
</feature>
<feature type="transmembrane region" description="Helical" evidence="5">
    <location>
        <begin position="20"/>
        <end position="46"/>
    </location>
</feature>
<evidence type="ECO:0000256" key="2">
    <source>
        <dbReference type="ARBA" id="ARBA00022692"/>
    </source>
</evidence>
<dbReference type="EMBL" id="JBHSRD010000003">
    <property type="protein sequence ID" value="MFC6006791.1"/>
    <property type="molecule type" value="Genomic_DNA"/>
</dbReference>
<evidence type="ECO:0000313" key="6">
    <source>
        <dbReference type="EMBL" id="MFC6006791.1"/>
    </source>
</evidence>
<comment type="subcellular location">
    <subcellularLocation>
        <location evidence="1">Membrane</location>
        <topology evidence="1">Multi-pass membrane protein</topology>
    </subcellularLocation>
</comment>
<evidence type="ECO:0000256" key="4">
    <source>
        <dbReference type="ARBA" id="ARBA00023136"/>
    </source>
</evidence>
<feature type="transmembrane region" description="Helical" evidence="5">
    <location>
        <begin position="109"/>
        <end position="127"/>
    </location>
</feature>
<feature type="transmembrane region" description="Helical" evidence="5">
    <location>
        <begin position="134"/>
        <end position="151"/>
    </location>
</feature>
<feature type="transmembrane region" description="Helical" evidence="5">
    <location>
        <begin position="371"/>
        <end position="399"/>
    </location>
</feature>
<comment type="caution">
    <text evidence="6">The sequence shown here is derived from an EMBL/GenBank/DDBJ whole genome shotgun (WGS) entry which is preliminary data.</text>
</comment>
<proteinExistence type="predicted"/>
<feature type="transmembrane region" description="Helical" evidence="5">
    <location>
        <begin position="157"/>
        <end position="182"/>
    </location>
</feature>
<dbReference type="Proteomes" id="UP001596189">
    <property type="component" value="Unassembled WGS sequence"/>
</dbReference>
<keyword evidence="7" id="KW-1185">Reference proteome</keyword>
<keyword evidence="2 5" id="KW-0812">Transmembrane</keyword>
<keyword evidence="4 5" id="KW-0472">Membrane</keyword>
<dbReference type="InterPro" id="IPR001807">
    <property type="entry name" value="ClC"/>
</dbReference>
<dbReference type="SUPFAM" id="SSF81340">
    <property type="entry name" value="Clc chloride channel"/>
    <property type="match status" value="1"/>
</dbReference>
<feature type="transmembrane region" description="Helical" evidence="5">
    <location>
        <begin position="347"/>
        <end position="365"/>
    </location>
</feature>
<feature type="transmembrane region" description="Helical" evidence="5">
    <location>
        <begin position="406"/>
        <end position="424"/>
    </location>
</feature>
<evidence type="ECO:0000256" key="3">
    <source>
        <dbReference type="ARBA" id="ARBA00022989"/>
    </source>
</evidence>
<dbReference type="RefSeq" id="WP_345718265.1">
    <property type="nucleotide sequence ID" value="NZ_BAABFP010000008.1"/>
</dbReference>
<protein>
    <submittedName>
        <fullName evidence="6">Chloride channel protein</fullName>
    </submittedName>
</protein>
<reference evidence="7" key="1">
    <citation type="journal article" date="2019" name="Int. J. Syst. Evol. Microbiol.">
        <title>The Global Catalogue of Microorganisms (GCM) 10K type strain sequencing project: providing services to taxonomists for standard genome sequencing and annotation.</title>
        <authorList>
            <consortium name="The Broad Institute Genomics Platform"/>
            <consortium name="The Broad Institute Genome Sequencing Center for Infectious Disease"/>
            <person name="Wu L."/>
            <person name="Ma J."/>
        </authorList>
    </citation>
    <scope>NUCLEOTIDE SEQUENCE [LARGE SCALE GENOMIC DNA]</scope>
    <source>
        <strain evidence="7">KACC 14249</strain>
    </source>
</reference>
<dbReference type="InterPro" id="IPR050368">
    <property type="entry name" value="ClC-type_chloride_channel"/>
</dbReference>
<dbReference type="Pfam" id="PF00654">
    <property type="entry name" value="Voltage_CLC"/>
    <property type="match status" value="1"/>
</dbReference>
<accession>A0ABW1JBX7</accession>